<evidence type="ECO:0000313" key="1">
    <source>
        <dbReference type="EMBL" id="GAH83708.1"/>
    </source>
</evidence>
<protein>
    <recommendedName>
        <fullName evidence="2">Gfo/Idh/MocA-like oxidoreductase N-terminal domain-containing protein</fullName>
    </recommendedName>
</protein>
<dbReference type="AlphaFoldDB" id="X1KNW6"/>
<comment type="caution">
    <text evidence="1">The sequence shown here is derived from an EMBL/GenBank/DDBJ whole genome shotgun (WGS) entry which is preliminary data.</text>
</comment>
<dbReference type="EMBL" id="BARU01045015">
    <property type="protein sequence ID" value="GAH83708.1"/>
    <property type="molecule type" value="Genomic_DNA"/>
</dbReference>
<proteinExistence type="predicted"/>
<reference evidence="1" key="1">
    <citation type="journal article" date="2014" name="Front. Microbiol.">
        <title>High frequency of phylogenetically diverse reductive dehalogenase-homologous genes in deep subseafloor sedimentary metagenomes.</title>
        <authorList>
            <person name="Kawai M."/>
            <person name="Futagami T."/>
            <person name="Toyoda A."/>
            <person name="Takaki Y."/>
            <person name="Nishi S."/>
            <person name="Hori S."/>
            <person name="Arai W."/>
            <person name="Tsubouchi T."/>
            <person name="Morono Y."/>
            <person name="Uchiyama I."/>
            <person name="Ito T."/>
            <person name="Fujiyama A."/>
            <person name="Inagaki F."/>
            <person name="Takami H."/>
        </authorList>
    </citation>
    <scope>NUCLEOTIDE SEQUENCE</scope>
    <source>
        <strain evidence="1">Expedition CK06-06</strain>
    </source>
</reference>
<sequence>MKLGFIGSGFISKFHANAIQQVRGLEIGGILRRGGAEDLA</sequence>
<name>X1KNW6_9ZZZZ</name>
<gene>
    <name evidence="1" type="ORF">S03H2_68465</name>
</gene>
<accession>X1KNW6</accession>
<evidence type="ECO:0008006" key="2">
    <source>
        <dbReference type="Google" id="ProtNLM"/>
    </source>
</evidence>
<organism evidence="1">
    <name type="scientific">marine sediment metagenome</name>
    <dbReference type="NCBI Taxonomy" id="412755"/>
    <lineage>
        <taxon>unclassified sequences</taxon>
        <taxon>metagenomes</taxon>
        <taxon>ecological metagenomes</taxon>
    </lineage>
</organism>